<dbReference type="AlphaFoldDB" id="A0A6A5HA01"/>
<accession>A0A6A5HA01</accession>
<keyword evidence="3" id="KW-0539">Nucleus</keyword>
<dbReference type="GO" id="GO:0003682">
    <property type="term" value="F:chromatin binding"/>
    <property type="evidence" value="ECO:0007669"/>
    <property type="project" value="TreeGrafter"/>
</dbReference>
<dbReference type="Pfam" id="PF04825">
    <property type="entry name" value="Rad21_Rec8_N"/>
    <property type="match status" value="1"/>
</dbReference>
<sequence length="690" mass="77882">MVATHIQIVSVVKTDANHQFVIFQLQILNIFSVGFVEKLDINLLRDDCGTDVVIADERVSHLLQKMFYAQFVLAKKGPLAKIWLAAHWEKKLTKAQIYETDVPQAIEEVIRPKVKMALRTVGHLLLGIVRIYSKKTRYLLADTNEAYLKMKVNFRDGFSFEADLPLNADIDEDFGNLHDDFNITVPEFHDADYNEKLILANVSRLEDITLRDDVNYNAMFQINVDDDGFGDEEDYAELEKMYGVGQPSSVRETPQREMIEAVREQASGLDLSENRKNNTSLFDAPPIAMDFDVDFGGEKQENQQFEVQRDGEMFNSMVHDIQYDQAAPDDNFGFEPEAVESEDVAVPPRPHSPESFALEPLDIENMEGGRKKRQRKPRKLLVDAETMITNDAFTGQQRDFTDTVRASSDLAPYSRKMLNFCVSGDLPHLMSRPGIGIQNMELLNEYRKCLVTRPFDPNFTIHELSDTTPSSMDREEAPWEQLGLNEDIPGAAGVLPEADDHFFDDVDYEMENFPMMAERNRTIDHGEEDRMDVEEMAPVGYADENKENNPEEEGSDPFGGSSMSYTNKRGCLESYGFGAQKPCEEDEGKWTKRANHILKKVSSEIEASGSAVFSTITESAKTRKQAAEQFYSLLSLAKSQAITVEQAEPYGEIVIRAGNQFHVALTSSGSSGAIGEETMPRTPMRPMEIV</sequence>
<evidence type="ECO:0000259" key="6">
    <source>
        <dbReference type="Pfam" id="PF04825"/>
    </source>
</evidence>
<feature type="region of interest" description="Disordered" evidence="4">
    <location>
        <begin position="540"/>
        <end position="562"/>
    </location>
</feature>
<comment type="caution">
    <text evidence="7">The sequence shown here is derived from an EMBL/GenBank/DDBJ whole genome shotgun (WGS) entry which is preliminary data.</text>
</comment>
<dbReference type="CTD" id="9802540"/>
<dbReference type="GO" id="GO:0005634">
    <property type="term" value="C:nucleus"/>
    <property type="evidence" value="ECO:0007669"/>
    <property type="project" value="UniProtKB-SubCell"/>
</dbReference>
<protein>
    <submittedName>
        <fullName evidence="7">Uncharacterized protein</fullName>
    </submittedName>
</protein>
<dbReference type="InterPro" id="IPR023093">
    <property type="entry name" value="ScpA-like_C"/>
</dbReference>
<dbReference type="GO" id="GO:1990414">
    <property type="term" value="P:replication-born double-strand break repair via sister chromatid exchange"/>
    <property type="evidence" value="ECO:0007669"/>
    <property type="project" value="TreeGrafter"/>
</dbReference>
<feature type="domain" description="Rad21/Rec8-like protein N-terminal" evidence="6">
    <location>
        <begin position="66"/>
        <end position="165"/>
    </location>
</feature>
<dbReference type="PANTHER" id="PTHR12585:SF68">
    <property type="entry name" value="SISTER CHROMATID COHESION PROTEIN 1"/>
    <property type="match status" value="1"/>
</dbReference>
<dbReference type="GO" id="GO:0007062">
    <property type="term" value="P:sister chromatid cohesion"/>
    <property type="evidence" value="ECO:0007669"/>
    <property type="project" value="InterPro"/>
</dbReference>
<dbReference type="EMBL" id="WUAV01000002">
    <property type="protein sequence ID" value="KAF1763859.1"/>
    <property type="molecule type" value="Genomic_DNA"/>
</dbReference>
<comment type="subcellular location">
    <subcellularLocation>
        <location evidence="1">Nucleus</location>
    </subcellularLocation>
</comment>
<comment type="similarity">
    <text evidence="2">Belongs to the rad21 family.</text>
</comment>
<reference evidence="7 8" key="1">
    <citation type="submission" date="2019-12" db="EMBL/GenBank/DDBJ databases">
        <title>Chromosome-level assembly of the Caenorhabditis remanei genome.</title>
        <authorList>
            <person name="Teterina A.A."/>
            <person name="Willis J.H."/>
            <person name="Phillips P.C."/>
        </authorList>
    </citation>
    <scope>NUCLEOTIDE SEQUENCE [LARGE SCALE GENOMIC DNA]</scope>
    <source>
        <strain evidence="7 8">PX506</strain>
        <tissue evidence="7">Whole organism</tissue>
    </source>
</reference>
<evidence type="ECO:0000313" key="7">
    <source>
        <dbReference type="EMBL" id="KAF1763859.1"/>
    </source>
</evidence>
<dbReference type="InterPro" id="IPR006909">
    <property type="entry name" value="Rad21/Rec8_C_eu"/>
</dbReference>
<organism evidence="7 8">
    <name type="scientific">Caenorhabditis remanei</name>
    <name type="common">Caenorhabditis vulgaris</name>
    <dbReference type="NCBI Taxonomy" id="31234"/>
    <lineage>
        <taxon>Eukaryota</taxon>
        <taxon>Metazoa</taxon>
        <taxon>Ecdysozoa</taxon>
        <taxon>Nematoda</taxon>
        <taxon>Chromadorea</taxon>
        <taxon>Rhabditida</taxon>
        <taxon>Rhabditina</taxon>
        <taxon>Rhabditomorpha</taxon>
        <taxon>Rhabditoidea</taxon>
        <taxon>Rhabditidae</taxon>
        <taxon>Peloderinae</taxon>
        <taxon>Caenorhabditis</taxon>
    </lineage>
</organism>
<dbReference type="Gene3D" id="1.10.10.580">
    <property type="entry name" value="Structural maintenance of chromosome 1. Chain E"/>
    <property type="match status" value="1"/>
</dbReference>
<dbReference type="Pfam" id="PF04824">
    <property type="entry name" value="Rad21_Rec8"/>
    <property type="match status" value="1"/>
</dbReference>
<dbReference type="GeneID" id="9802540"/>
<evidence type="ECO:0000259" key="5">
    <source>
        <dbReference type="Pfam" id="PF04824"/>
    </source>
</evidence>
<dbReference type="PANTHER" id="PTHR12585">
    <property type="entry name" value="SCC1 / RAD21 FAMILY MEMBER"/>
    <property type="match status" value="1"/>
</dbReference>
<gene>
    <name evidence="7" type="ORF">GCK72_003805</name>
</gene>
<feature type="domain" description="Rad21/Rec8-like protein C-terminal eukaryotic" evidence="5">
    <location>
        <begin position="610"/>
        <end position="661"/>
    </location>
</feature>
<dbReference type="InterPro" id="IPR036390">
    <property type="entry name" value="WH_DNA-bd_sf"/>
</dbReference>
<dbReference type="Proteomes" id="UP000483820">
    <property type="component" value="Chromosome II"/>
</dbReference>
<dbReference type="GO" id="GO:0008278">
    <property type="term" value="C:cohesin complex"/>
    <property type="evidence" value="ECO:0007669"/>
    <property type="project" value="InterPro"/>
</dbReference>
<dbReference type="RefSeq" id="XP_003099209.2">
    <property type="nucleotide sequence ID" value="XM_003099161.2"/>
</dbReference>
<evidence type="ECO:0000313" key="8">
    <source>
        <dbReference type="Proteomes" id="UP000483820"/>
    </source>
</evidence>
<evidence type="ECO:0000256" key="2">
    <source>
        <dbReference type="ARBA" id="ARBA00009870"/>
    </source>
</evidence>
<evidence type="ECO:0000256" key="1">
    <source>
        <dbReference type="ARBA" id="ARBA00004123"/>
    </source>
</evidence>
<name>A0A6A5HA01_CAERE</name>
<evidence type="ECO:0000256" key="3">
    <source>
        <dbReference type="ARBA" id="ARBA00023242"/>
    </source>
</evidence>
<proteinExistence type="inferred from homology"/>
<dbReference type="InterPro" id="IPR039781">
    <property type="entry name" value="Rad21/Rec8-like"/>
</dbReference>
<evidence type="ECO:0000256" key="4">
    <source>
        <dbReference type="SAM" id="MobiDB-lite"/>
    </source>
</evidence>
<dbReference type="SUPFAM" id="SSF46785">
    <property type="entry name" value="Winged helix' DNA-binding domain"/>
    <property type="match status" value="1"/>
</dbReference>
<dbReference type="InterPro" id="IPR006910">
    <property type="entry name" value="Rad21_Rec8_N"/>
</dbReference>
<dbReference type="KEGG" id="crq:GCK72_003805"/>